<dbReference type="InterPro" id="IPR029060">
    <property type="entry name" value="PIN-like_dom_sf"/>
</dbReference>
<keyword evidence="3" id="KW-1185">Reference proteome</keyword>
<dbReference type="SUPFAM" id="SSF88723">
    <property type="entry name" value="PIN domain-like"/>
    <property type="match status" value="1"/>
</dbReference>
<dbReference type="EMBL" id="JBHRTN010000009">
    <property type="protein sequence ID" value="MFC3125535.1"/>
    <property type="molecule type" value="Genomic_DNA"/>
</dbReference>
<dbReference type="InterPro" id="IPR041705">
    <property type="entry name" value="PIN_Sll0205"/>
</dbReference>
<dbReference type="InterPro" id="IPR052919">
    <property type="entry name" value="TA_system_RNase"/>
</dbReference>
<dbReference type="PANTHER" id="PTHR36173:SF2">
    <property type="entry name" value="RIBONUCLEASE VAPC16"/>
    <property type="match status" value="1"/>
</dbReference>
<dbReference type="Pfam" id="PF01850">
    <property type="entry name" value="PIN"/>
    <property type="match status" value="1"/>
</dbReference>
<dbReference type="RefSeq" id="WP_379596291.1">
    <property type="nucleotide sequence ID" value="NZ_JBHRTN010000009.1"/>
</dbReference>
<evidence type="ECO:0000313" key="2">
    <source>
        <dbReference type="EMBL" id="MFC3125535.1"/>
    </source>
</evidence>
<evidence type="ECO:0000313" key="3">
    <source>
        <dbReference type="Proteomes" id="UP001595593"/>
    </source>
</evidence>
<feature type="domain" description="PIN" evidence="1">
    <location>
        <begin position="4"/>
        <end position="120"/>
    </location>
</feature>
<organism evidence="2 3">
    <name type="scientific">Teichococcus globiformis</name>
    <dbReference type="NCBI Taxonomy" id="2307229"/>
    <lineage>
        <taxon>Bacteria</taxon>
        <taxon>Pseudomonadati</taxon>
        <taxon>Pseudomonadota</taxon>
        <taxon>Alphaproteobacteria</taxon>
        <taxon>Acetobacterales</taxon>
        <taxon>Roseomonadaceae</taxon>
        <taxon>Roseomonas</taxon>
    </lineage>
</organism>
<protein>
    <submittedName>
        <fullName evidence="2">Type II toxin-antitoxin system VapC family toxin</fullName>
    </submittedName>
</protein>
<reference evidence="3" key="1">
    <citation type="journal article" date="2019" name="Int. J. Syst. Evol. Microbiol.">
        <title>The Global Catalogue of Microorganisms (GCM) 10K type strain sequencing project: providing services to taxonomists for standard genome sequencing and annotation.</title>
        <authorList>
            <consortium name="The Broad Institute Genomics Platform"/>
            <consortium name="The Broad Institute Genome Sequencing Center for Infectious Disease"/>
            <person name="Wu L."/>
            <person name="Ma J."/>
        </authorList>
    </citation>
    <scope>NUCLEOTIDE SEQUENCE [LARGE SCALE GENOMIC DNA]</scope>
    <source>
        <strain evidence="3">KCTC 52094</strain>
    </source>
</reference>
<proteinExistence type="predicted"/>
<comment type="caution">
    <text evidence="2">The sequence shown here is derived from an EMBL/GenBank/DDBJ whole genome shotgun (WGS) entry which is preliminary data.</text>
</comment>
<dbReference type="CDD" id="cd09872">
    <property type="entry name" value="PIN_Sll0205-like"/>
    <property type="match status" value="1"/>
</dbReference>
<dbReference type="Proteomes" id="UP001595593">
    <property type="component" value="Unassembled WGS sequence"/>
</dbReference>
<name>A0ABV7FZA1_9PROT</name>
<dbReference type="InterPro" id="IPR002716">
    <property type="entry name" value="PIN_dom"/>
</dbReference>
<sequence length="129" mass="14305">MRLLLDTHLLLWALASPERLDAVTRAALEDPDNEVLFSAASLWEIAIKAGLGRPDFACEPQEVLKAALETGFVELPVRAAAAILVSELPPHHRDPFDRLLVAQAMSEPVRFYTADARLPVYSELVTFVR</sequence>
<accession>A0ABV7FZA1</accession>
<gene>
    <name evidence="2" type="ORF">ACFOD4_10715</name>
</gene>
<dbReference type="PANTHER" id="PTHR36173">
    <property type="entry name" value="RIBONUCLEASE VAPC16-RELATED"/>
    <property type="match status" value="1"/>
</dbReference>
<evidence type="ECO:0000259" key="1">
    <source>
        <dbReference type="Pfam" id="PF01850"/>
    </source>
</evidence>
<dbReference type="Gene3D" id="3.40.50.1010">
    <property type="entry name" value="5'-nuclease"/>
    <property type="match status" value="1"/>
</dbReference>